<dbReference type="Proteomes" id="UP000255295">
    <property type="component" value="Unassembled WGS sequence"/>
</dbReference>
<dbReference type="EC" id="3.4.-.-" evidence="5"/>
<keyword evidence="5" id="KW-0378">Hydrolase</keyword>
<dbReference type="InterPro" id="IPR021878">
    <property type="entry name" value="TgpA_N"/>
</dbReference>
<feature type="region of interest" description="Disordered" evidence="1">
    <location>
        <begin position="571"/>
        <end position="597"/>
    </location>
</feature>
<name>A0A2S0JW08_LYSSH</name>
<dbReference type="InterPro" id="IPR052901">
    <property type="entry name" value="Bact_TGase-like"/>
</dbReference>
<dbReference type="PANTHER" id="PTHR42736">
    <property type="entry name" value="PROTEIN-GLUTAMINE GAMMA-GLUTAMYLTRANSFERASE"/>
    <property type="match status" value="1"/>
</dbReference>
<feature type="transmembrane region" description="Helical" evidence="2">
    <location>
        <begin position="202"/>
        <end position="219"/>
    </location>
</feature>
<dbReference type="InterPro" id="IPR002931">
    <property type="entry name" value="Transglutaminase-like"/>
</dbReference>
<dbReference type="AlphaFoldDB" id="A0A2S0JW08"/>
<feature type="transmembrane region" description="Helical" evidence="2">
    <location>
        <begin position="140"/>
        <end position="158"/>
    </location>
</feature>
<evidence type="ECO:0000256" key="1">
    <source>
        <dbReference type="SAM" id="MobiDB-lite"/>
    </source>
</evidence>
<dbReference type="RefSeq" id="WP_024363989.1">
    <property type="nucleotide sequence ID" value="NZ_BJNS01000032.1"/>
</dbReference>
<dbReference type="Pfam" id="PF11992">
    <property type="entry name" value="TgpA_N"/>
    <property type="match status" value="1"/>
</dbReference>
<keyword evidence="2" id="KW-1133">Transmembrane helix</keyword>
<dbReference type="SMART" id="SM00460">
    <property type="entry name" value="TGc"/>
    <property type="match status" value="1"/>
</dbReference>
<evidence type="ECO:0000256" key="2">
    <source>
        <dbReference type="SAM" id="Phobius"/>
    </source>
</evidence>
<keyword evidence="5" id="KW-0645">Protease</keyword>
<protein>
    <submittedName>
        <fullName evidence="4 5">Transglutaminase</fullName>
        <ecNumber evidence="5">3.4.-.-</ecNumber>
    </submittedName>
</protein>
<dbReference type="GO" id="GO:0006508">
    <property type="term" value="P:proteolysis"/>
    <property type="evidence" value="ECO:0007669"/>
    <property type="project" value="UniProtKB-KW"/>
</dbReference>
<evidence type="ECO:0000313" key="5">
    <source>
        <dbReference type="EMBL" id="SUV19160.1"/>
    </source>
</evidence>
<dbReference type="PANTHER" id="PTHR42736:SF1">
    <property type="entry name" value="PROTEIN-GLUTAMINE GAMMA-GLUTAMYLTRANSFERASE"/>
    <property type="match status" value="1"/>
</dbReference>
<keyword evidence="2" id="KW-0472">Membrane</keyword>
<dbReference type="SUPFAM" id="SSF54001">
    <property type="entry name" value="Cysteine proteinases"/>
    <property type="match status" value="1"/>
</dbReference>
<dbReference type="Pfam" id="PF01841">
    <property type="entry name" value="Transglut_core"/>
    <property type="match status" value="1"/>
</dbReference>
<accession>A0A2S0JW08</accession>
<feature type="transmembrane region" description="Helical" evidence="2">
    <location>
        <begin position="616"/>
        <end position="634"/>
    </location>
</feature>
<evidence type="ECO:0000259" key="3">
    <source>
        <dbReference type="SMART" id="SM00460"/>
    </source>
</evidence>
<gene>
    <name evidence="4" type="ORF">LS41612_03035</name>
    <name evidence="5" type="ORF">NCTC10338_04183</name>
</gene>
<dbReference type="Gene3D" id="3.10.620.30">
    <property type="match status" value="1"/>
</dbReference>
<feature type="domain" description="Transglutaminase-like" evidence="3">
    <location>
        <begin position="480"/>
        <end position="554"/>
    </location>
</feature>
<evidence type="ECO:0000313" key="7">
    <source>
        <dbReference type="Proteomes" id="UP000255295"/>
    </source>
</evidence>
<dbReference type="EMBL" id="UFSZ01000001">
    <property type="protein sequence ID" value="SUV19160.1"/>
    <property type="molecule type" value="Genomic_DNA"/>
</dbReference>
<evidence type="ECO:0000313" key="6">
    <source>
        <dbReference type="Proteomes" id="UP000238825"/>
    </source>
</evidence>
<dbReference type="Pfam" id="PF13559">
    <property type="entry name" value="DUF4129"/>
    <property type="match status" value="1"/>
</dbReference>
<evidence type="ECO:0000313" key="4">
    <source>
        <dbReference type="EMBL" id="AVK95327.1"/>
    </source>
</evidence>
<feature type="transmembrane region" description="Helical" evidence="2">
    <location>
        <begin position="59"/>
        <end position="77"/>
    </location>
</feature>
<organism evidence="4 6">
    <name type="scientific">Lysinibacillus sphaericus</name>
    <name type="common">Bacillus sphaericus</name>
    <dbReference type="NCBI Taxonomy" id="1421"/>
    <lineage>
        <taxon>Bacteria</taxon>
        <taxon>Bacillati</taxon>
        <taxon>Bacillota</taxon>
        <taxon>Bacilli</taxon>
        <taxon>Bacillales</taxon>
        <taxon>Bacillaceae</taxon>
        <taxon>Lysinibacillus</taxon>
    </lineage>
</organism>
<keyword evidence="2" id="KW-0812">Transmembrane</keyword>
<feature type="transmembrane region" description="Helical" evidence="2">
    <location>
        <begin position="113"/>
        <end position="133"/>
    </location>
</feature>
<dbReference type="EMBL" id="CP019980">
    <property type="protein sequence ID" value="AVK95327.1"/>
    <property type="molecule type" value="Genomic_DNA"/>
</dbReference>
<dbReference type="InterPro" id="IPR038765">
    <property type="entry name" value="Papain-like_cys_pep_sf"/>
</dbReference>
<feature type="compositionally biased region" description="Basic and acidic residues" evidence="1">
    <location>
        <begin position="579"/>
        <end position="592"/>
    </location>
</feature>
<proteinExistence type="predicted"/>
<dbReference type="GO" id="GO:0008233">
    <property type="term" value="F:peptidase activity"/>
    <property type="evidence" value="ECO:0007669"/>
    <property type="project" value="UniProtKB-KW"/>
</dbReference>
<dbReference type="InterPro" id="IPR025403">
    <property type="entry name" value="TgpA-like_C"/>
</dbReference>
<sequence>MKKSLENFIELAFAYVIIFFILREWLTPVMQLTNTGLSQLFLVFIGLALVLSLFKVRPLLSGLIKLGYITWFVIFVYSENPFFSGHTIPFLVNEVTWNMVNIFSGNFGQVSDAFRTVLFLALIWMLIYLIHHWITVHHNIFYFFVLTVFFIATLDTFSEYNGKLAIIKVIVLGLIMTGVLFIKRLRLQLDAPSDMLRKWKIVLPMLISVALVSMVAFYLPKAGPTWADPVPFIKSVTGQDGVGDGQRTVGYSDDDSKLGGPYKGDNTLIFTATSRDRHYWRIDTKDTYTSKGWVLSGEYMGEAVFENDTPIYTSLQVGPRENERQIQMDMAVPMPFLIQTYGMLSVSAEDPTLYIQDGQTEKIVTKQPSGELVTTDNGSNKLLSNYTITYSEPNYSLQQLQMSEPAMLETLDPSYNRFLQLPDTLPQRVQDLTLDITRDKASVYEKIKAVEGYFSKGNYRYDKKAAAIPAEKQDYVDQFLFDTKVGYCDNFSTSMVVMLRSIGIPARWVKGFAPGDAGALSNGLREYKVTNDNAHSWVEAYVPGTGWIEFEPTIGFSGTVNIDYDLQQNQPQQEEVLQPEEKPAQQQKKEQPTEQTANNSAFSLDRVWAWVKSLKYVWFTLMALLIIIGVALFVQRKTWIPKMQVRVYRKKEADWSSFDASYQALTKQLGRIGLKRKHDETLRAFAERVDASLETEEMQKLTAVYEQHIYGKNAQDVDFVKLRESWEYLINRTIG</sequence>
<feature type="transmembrane region" description="Helical" evidence="2">
    <location>
        <begin position="164"/>
        <end position="182"/>
    </location>
</feature>
<dbReference type="Proteomes" id="UP000238825">
    <property type="component" value="Chromosome"/>
</dbReference>
<feature type="transmembrane region" description="Helical" evidence="2">
    <location>
        <begin position="7"/>
        <end position="25"/>
    </location>
</feature>
<reference evidence="4 6" key="1">
    <citation type="submission" date="2017-03" db="EMBL/GenBank/DDBJ databases">
        <title>The whole genome sequencing and assembly of Lysinibacillus sphaericus DSM 28T strain.</title>
        <authorList>
            <person name="Lee Y.-J."/>
            <person name="Yi H."/>
            <person name="Bahn Y.-S."/>
            <person name="Kim J.F."/>
            <person name="Lee D.-W."/>
        </authorList>
    </citation>
    <scope>NUCLEOTIDE SEQUENCE [LARGE SCALE GENOMIC DNA]</scope>
    <source>
        <strain evidence="4 6">DSM 28</strain>
    </source>
</reference>
<dbReference type="GeneID" id="48275158"/>
<reference evidence="5 7" key="2">
    <citation type="submission" date="2018-06" db="EMBL/GenBank/DDBJ databases">
        <authorList>
            <consortium name="Pathogen Informatics"/>
            <person name="Doyle S."/>
        </authorList>
    </citation>
    <scope>NUCLEOTIDE SEQUENCE [LARGE SCALE GENOMIC DNA]</scope>
    <source>
        <strain evidence="5 7">NCTC10338</strain>
    </source>
</reference>
<feature type="transmembrane region" description="Helical" evidence="2">
    <location>
        <begin position="37"/>
        <end position="54"/>
    </location>
</feature>